<name>A0A0N4YMN3_NIPBR</name>
<proteinExistence type="predicted"/>
<accession>A0A0N4YMN3</accession>
<evidence type="ECO:0000313" key="2">
    <source>
        <dbReference type="Proteomes" id="UP000271162"/>
    </source>
</evidence>
<reference evidence="1 2" key="2">
    <citation type="submission" date="2018-11" db="EMBL/GenBank/DDBJ databases">
        <authorList>
            <consortium name="Pathogen Informatics"/>
        </authorList>
    </citation>
    <scope>NUCLEOTIDE SEQUENCE [LARGE SCALE GENOMIC DNA]</scope>
</reference>
<protein>
    <submittedName>
        <fullName evidence="3">Secreted protein</fullName>
    </submittedName>
</protein>
<dbReference type="STRING" id="27835.A0A0N4YMN3"/>
<sequence>MRLVTVLLMAEVTMQNRAPVRQQWEVDPVHFVPPLEWETYDIPQSRRQYMEHEWSLASYANDCGEEGSVNIVPVYFWPGDQVDLPCLMCELGFVFNGKMKIWGKSTDILKFLENPKASPASQGVYFCYDSQSRLHTSIFYVVMAMIPPVRMSEMKDVFGGFMFTNYFADNEKCGSFEIEKIEACG</sequence>
<evidence type="ECO:0000313" key="3">
    <source>
        <dbReference type="WBParaSite" id="NBR_0001844501-mRNA-1"/>
    </source>
</evidence>
<gene>
    <name evidence="1" type="ORF">NBR_LOCUS18446</name>
</gene>
<dbReference type="EMBL" id="UYSL01023423">
    <property type="protein sequence ID" value="VDL82171.1"/>
    <property type="molecule type" value="Genomic_DNA"/>
</dbReference>
<dbReference type="Proteomes" id="UP000271162">
    <property type="component" value="Unassembled WGS sequence"/>
</dbReference>
<dbReference type="AlphaFoldDB" id="A0A0N4YMN3"/>
<dbReference type="WBParaSite" id="NBR_0001844501-mRNA-1">
    <property type="protein sequence ID" value="NBR_0001844501-mRNA-1"/>
    <property type="gene ID" value="NBR_0001844501"/>
</dbReference>
<reference evidence="3" key="1">
    <citation type="submission" date="2017-02" db="UniProtKB">
        <authorList>
            <consortium name="WormBaseParasite"/>
        </authorList>
    </citation>
    <scope>IDENTIFICATION</scope>
</reference>
<evidence type="ECO:0000313" key="1">
    <source>
        <dbReference type="EMBL" id="VDL82171.1"/>
    </source>
</evidence>
<organism evidence="3">
    <name type="scientific">Nippostrongylus brasiliensis</name>
    <name type="common">Rat hookworm</name>
    <dbReference type="NCBI Taxonomy" id="27835"/>
    <lineage>
        <taxon>Eukaryota</taxon>
        <taxon>Metazoa</taxon>
        <taxon>Ecdysozoa</taxon>
        <taxon>Nematoda</taxon>
        <taxon>Chromadorea</taxon>
        <taxon>Rhabditida</taxon>
        <taxon>Rhabditina</taxon>
        <taxon>Rhabditomorpha</taxon>
        <taxon>Strongyloidea</taxon>
        <taxon>Heligmosomidae</taxon>
        <taxon>Nippostrongylus</taxon>
    </lineage>
</organism>
<keyword evidence="2" id="KW-1185">Reference proteome</keyword>